<feature type="transmembrane region" description="Helical" evidence="2">
    <location>
        <begin position="139"/>
        <end position="160"/>
    </location>
</feature>
<feature type="region of interest" description="Disordered" evidence="1">
    <location>
        <begin position="288"/>
        <end position="309"/>
    </location>
</feature>
<evidence type="ECO:0000256" key="1">
    <source>
        <dbReference type="SAM" id="MobiDB-lite"/>
    </source>
</evidence>
<dbReference type="PANTHER" id="PTHR12741">
    <property type="entry name" value="LYST-INTERACTING PROTEIN LIP5 DOPAMINE RESPONSIVE PROTEIN DRG-1"/>
    <property type="match status" value="1"/>
</dbReference>
<reference evidence="4" key="1">
    <citation type="submission" date="2022-02" db="EMBL/GenBank/DDBJ databases">
        <authorList>
            <person name="Henning P.M."/>
            <person name="McCubbin A.G."/>
            <person name="Shore J.S."/>
        </authorList>
    </citation>
    <scope>NUCLEOTIDE SEQUENCE</scope>
    <source>
        <strain evidence="4">F60SS</strain>
        <tissue evidence="4">Leaves</tissue>
    </source>
</reference>
<gene>
    <name evidence="4" type="ORF">Tsubulata_026533</name>
</gene>
<dbReference type="InterPro" id="IPR003440">
    <property type="entry name" value="Glyco_trans_48_dom"/>
</dbReference>
<keyword evidence="5" id="KW-1185">Reference proteome</keyword>
<dbReference type="PANTHER" id="PTHR12741:SF7">
    <property type="entry name" value="CALLOSE SYNTHASE 12"/>
    <property type="match status" value="1"/>
</dbReference>
<evidence type="ECO:0000313" key="4">
    <source>
        <dbReference type="EMBL" id="KAJ4830558.1"/>
    </source>
</evidence>
<dbReference type="Proteomes" id="UP001141552">
    <property type="component" value="Unassembled WGS sequence"/>
</dbReference>
<evidence type="ECO:0000256" key="2">
    <source>
        <dbReference type="SAM" id="Phobius"/>
    </source>
</evidence>
<dbReference type="Pfam" id="PF02364">
    <property type="entry name" value="Glucan_synthase"/>
    <property type="match status" value="1"/>
</dbReference>
<keyword evidence="2" id="KW-1133">Transmembrane helix</keyword>
<dbReference type="GO" id="GO:0005886">
    <property type="term" value="C:plasma membrane"/>
    <property type="evidence" value="ECO:0007669"/>
    <property type="project" value="TreeGrafter"/>
</dbReference>
<dbReference type="GO" id="GO:0000148">
    <property type="term" value="C:1,3-beta-D-glucan synthase complex"/>
    <property type="evidence" value="ECO:0007669"/>
    <property type="project" value="InterPro"/>
</dbReference>
<evidence type="ECO:0000313" key="5">
    <source>
        <dbReference type="Proteomes" id="UP001141552"/>
    </source>
</evidence>
<protein>
    <recommendedName>
        <fullName evidence="3">Glycosyl transferase 48 domain-containing protein</fullName>
    </recommendedName>
</protein>
<feature type="domain" description="Glycosyl transferase 48" evidence="3">
    <location>
        <begin position="1"/>
        <end position="77"/>
    </location>
</feature>
<dbReference type="OrthoDB" id="1536185at2759"/>
<proteinExistence type="predicted"/>
<dbReference type="GO" id="GO:0003843">
    <property type="term" value="F:1,3-beta-D-glucan synthase activity"/>
    <property type="evidence" value="ECO:0007669"/>
    <property type="project" value="InterPro"/>
</dbReference>
<comment type="caution">
    <text evidence="4">The sequence shown here is derived from an EMBL/GenBank/DDBJ whole genome shotgun (WGS) entry which is preliminary data.</text>
</comment>
<feature type="compositionally biased region" description="Polar residues" evidence="1">
    <location>
        <begin position="290"/>
        <end position="307"/>
    </location>
</feature>
<evidence type="ECO:0000259" key="3">
    <source>
        <dbReference type="Pfam" id="PF02364"/>
    </source>
</evidence>
<name>A0A9Q0FFL2_9ROSI</name>
<dbReference type="EMBL" id="JAKUCV010005612">
    <property type="protein sequence ID" value="KAJ4830558.1"/>
    <property type="molecule type" value="Genomic_DNA"/>
</dbReference>
<keyword evidence="2" id="KW-0472">Membrane</keyword>
<accession>A0A9Q0FFL2</accession>
<keyword evidence="2" id="KW-0812">Transmembrane</keyword>
<feature type="transmembrane region" description="Helical" evidence="2">
    <location>
        <begin position="93"/>
        <end position="119"/>
    </location>
</feature>
<reference evidence="4" key="2">
    <citation type="journal article" date="2023" name="Plants (Basel)">
        <title>Annotation of the Turnera subulata (Passifloraceae) Draft Genome Reveals the S-Locus Evolved after the Divergence of Turneroideae from Passifloroideae in a Stepwise Manner.</title>
        <authorList>
            <person name="Henning P.M."/>
            <person name="Roalson E.H."/>
            <person name="Mir W."/>
            <person name="McCubbin A.G."/>
            <person name="Shore J.S."/>
        </authorList>
    </citation>
    <scope>NUCLEOTIDE SEQUENCE</scope>
    <source>
        <strain evidence="4">F60SS</strain>
    </source>
</reference>
<sequence>MQLQLSSVFYTFYMGTRAHFFGRTILHCGAKYRATGRGFVVQHKSFAENYRLYARSHFIKAIELGLILTVYAYHSTVSKDTFVYLSNLRPPFLLTSLVLQLEVPALLFSFCPGFIFWLLHSFLVGIAYARDKYAARDHIYYRLVRFLLITLAILAIVALLEFKSFKFVDLFTIAQKKAFFEAHYKNMAARKAAALLEQANAMLLRWKMKLRLELERKSESRKVEEEVDMDFISNNPDSAPRTIEIIRCRFVPLVLPPVVALAPPLPAVHHPPPSSVLVGDANRGFPSDEVTYSRSSQCTRTTTGTSSDRPRHLRVDALELIFLQNRWGLGFQCGPSVSANLH</sequence>
<dbReference type="AlphaFoldDB" id="A0A9Q0FFL2"/>
<organism evidence="4 5">
    <name type="scientific">Turnera subulata</name>
    <dbReference type="NCBI Taxonomy" id="218843"/>
    <lineage>
        <taxon>Eukaryota</taxon>
        <taxon>Viridiplantae</taxon>
        <taxon>Streptophyta</taxon>
        <taxon>Embryophyta</taxon>
        <taxon>Tracheophyta</taxon>
        <taxon>Spermatophyta</taxon>
        <taxon>Magnoliopsida</taxon>
        <taxon>eudicotyledons</taxon>
        <taxon>Gunneridae</taxon>
        <taxon>Pentapetalae</taxon>
        <taxon>rosids</taxon>
        <taxon>fabids</taxon>
        <taxon>Malpighiales</taxon>
        <taxon>Passifloraceae</taxon>
        <taxon>Turnera</taxon>
    </lineage>
</organism>
<dbReference type="GO" id="GO:0006075">
    <property type="term" value="P:(1-&gt;3)-beta-D-glucan biosynthetic process"/>
    <property type="evidence" value="ECO:0007669"/>
    <property type="project" value="InterPro"/>
</dbReference>